<dbReference type="STRING" id="59843.A3958_02695"/>
<evidence type="ECO:0000313" key="3">
    <source>
        <dbReference type="Proteomes" id="UP000076796"/>
    </source>
</evidence>
<accession>A0A163FGW2</accession>
<organism evidence="2 3">
    <name type="scientific">Paenibacillus glucanolyticus</name>
    <dbReference type="NCBI Taxonomy" id="59843"/>
    <lineage>
        <taxon>Bacteria</taxon>
        <taxon>Bacillati</taxon>
        <taxon>Bacillota</taxon>
        <taxon>Bacilli</taxon>
        <taxon>Bacillales</taxon>
        <taxon>Paenibacillaceae</taxon>
        <taxon>Paenibacillus</taxon>
    </lineage>
</organism>
<dbReference type="Gene3D" id="3.20.80.10">
    <property type="entry name" value="Regulatory factor, effector binding domain"/>
    <property type="match status" value="1"/>
</dbReference>
<dbReference type="InterPro" id="IPR010499">
    <property type="entry name" value="AraC_E-bd"/>
</dbReference>
<dbReference type="RefSeq" id="WP_063480390.1">
    <property type="nucleotide sequence ID" value="NZ_CP147845.1"/>
</dbReference>
<gene>
    <name evidence="2" type="ORF">AWU65_30440</name>
</gene>
<proteinExistence type="predicted"/>
<reference evidence="2" key="1">
    <citation type="journal article" date="2016" name="Genome Announc.">
        <title>Draft genomes of two strains of Paenibacillus glucanolyticus with capability to degrade lignocellulose.</title>
        <authorList>
            <person name="Mathews S.L."/>
            <person name="Pawlak J."/>
            <person name="Grunden A.M."/>
        </authorList>
    </citation>
    <scope>NUCLEOTIDE SEQUENCE [LARGE SCALE GENOMIC DNA]</scope>
    <source>
        <strain evidence="2">SLM1</strain>
    </source>
</reference>
<dbReference type="SMART" id="SM00871">
    <property type="entry name" value="AraC_E_bind"/>
    <property type="match status" value="1"/>
</dbReference>
<dbReference type="InterPro" id="IPR029442">
    <property type="entry name" value="GyrI-like"/>
</dbReference>
<dbReference type="Pfam" id="PF06445">
    <property type="entry name" value="GyrI-like"/>
    <property type="match status" value="1"/>
</dbReference>
<dbReference type="InterPro" id="IPR011256">
    <property type="entry name" value="Reg_factor_effector_dom_sf"/>
</dbReference>
<dbReference type="SUPFAM" id="SSF55136">
    <property type="entry name" value="Probable bacterial effector-binding domain"/>
    <property type="match status" value="1"/>
</dbReference>
<evidence type="ECO:0000313" key="2">
    <source>
        <dbReference type="EMBL" id="KZS44380.1"/>
    </source>
</evidence>
<dbReference type="AlphaFoldDB" id="A0A163FGW2"/>
<dbReference type="EMBL" id="LWMH01000002">
    <property type="protein sequence ID" value="KZS44380.1"/>
    <property type="molecule type" value="Genomic_DNA"/>
</dbReference>
<dbReference type="OrthoDB" id="2364201at2"/>
<sequence>MTINQRNEAKIMSKEAFQAVGLKWEGTFAEAGAGGIRAIHRMLQERLPEIPYAIHTDTLLGLSYHAFPDGEGFIHYGVVGVERIEEIPAGMVSLSVPALTYAACEHSRQHSIEQSYNNIYSWIHEQGYTEYNPDHLTHFEKYPMSQDPYADNPEFIIMIPVQTDQAGK</sequence>
<comment type="caution">
    <text evidence="2">The sequence shown here is derived from an EMBL/GenBank/DDBJ whole genome shotgun (WGS) entry which is preliminary data.</text>
</comment>
<protein>
    <submittedName>
        <fullName evidence="2">Transcriptional regulator</fullName>
    </submittedName>
</protein>
<dbReference type="GeneID" id="97553943"/>
<keyword evidence="3" id="KW-1185">Reference proteome</keyword>
<evidence type="ECO:0000259" key="1">
    <source>
        <dbReference type="SMART" id="SM00871"/>
    </source>
</evidence>
<feature type="domain" description="AraC effector-binding" evidence="1">
    <location>
        <begin position="7"/>
        <end position="162"/>
    </location>
</feature>
<name>A0A163FGW2_9BACL</name>
<dbReference type="Proteomes" id="UP000076796">
    <property type="component" value="Unassembled WGS sequence"/>
</dbReference>